<dbReference type="AlphaFoldDB" id="A0A3N4I9P1"/>
<keyword evidence="3" id="KW-1185">Reference proteome</keyword>
<feature type="compositionally biased region" description="Basic residues" evidence="1">
    <location>
        <begin position="111"/>
        <end position="128"/>
    </location>
</feature>
<name>A0A3N4I9P1_ASCIM</name>
<gene>
    <name evidence="2" type="ORF">BJ508DRAFT_361012</name>
</gene>
<feature type="compositionally biased region" description="Polar residues" evidence="1">
    <location>
        <begin position="169"/>
        <end position="178"/>
    </location>
</feature>
<proteinExistence type="predicted"/>
<accession>A0A3N4I9P1</accession>
<evidence type="ECO:0000313" key="3">
    <source>
        <dbReference type="Proteomes" id="UP000275078"/>
    </source>
</evidence>
<dbReference type="EMBL" id="ML119669">
    <property type="protein sequence ID" value="RPA82799.1"/>
    <property type="molecule type" value="Genomic_DNA"/>
</dbReference>
<feature type="region of interest" description="Disordered" evidence="1">
    <location>
        <begin position="88"/>
        <end position="188"/>
    </location>
</feature>
<organism evidence="2 3">
    <name type="scientific">Ascobolus immersus RN42</name>
    <dbReference type="NCBI Taxonomy" id="1160509"/>
    <lineage>
        <taxon>Eukaryota</taxon>
        <taxon>Fungi</taxon>
        <taxon>Dikarya</taxon>
        <taxon>Ascomycota</taxon>
        <taxon>Pezizomycotina</taxon>
        <taxon>Pezizomycetes</taxon>
        <taxon>Pezizales</taxon>
        <taxon>Ascobolaceae</taxon>
        <taxon>Ascobolus</taxon>
    </lineage>
</organism>
<dbReference type="Proteomes" id="UP000275078">
    <property type="component" value="Unassembled WGS sequence"/>
</dbReference>
<evidence type="ECO:0000313" key="2">
    <source>
        <dbReference type="EMBL" id="RPA82799.1"/>
    </source>
</evidence>
<evidence type="ECO:0000256" key="1">
    <source>
        <dbReference type="SAM" id="MobiDB-lite"/>
    </source>
</evidence>
<protein>
    <submittedName>
        <fullName evidence="2">Uncharacterized protein</fullName>
    </submittedName>
</protein>
<sequence>MTSKSAEGTTSVSTELDNNTAILLTYLLINKHARPKGTVMAEKIGKLLGKNVNANILKNAVQRGLGKHRKTLESKGIDVAGLLAEYDDSSDLAKNEGTEKEDELEEDGKKASPRIAKKGKAVAPKRKAAGSEGPSAKKKGKTIAKTGKLTGEVSGEENWGEFGGDSAVLKSTGQNQVEDNGVPANEEY</sequence>
<reference evidence="2 3" key="1">
    <citation type="journal article" date="2018" name="Nat. Ecol. Evol.">
        <title>Pezizomycetes genomes reveal the molecular basis of ectomycorrhizal truffle lifestyle.</title>
        <authorList>
            <person name="Murat C."/>
            <person name="Payen T."/>
            <person name="Noel B."/>
            <person name="Kuo A."/>
            <person name="Morin E."/>
            <person name="Chen J."/>
            <person name="Kohler A."/>
            <person name="Krizsan K."/>
            <person name="Balestrini R."/>
            <person name="Da Silva C."/>
            <person name="Montanini B."/>
            <person name="Hainaut M."/>
            <person name="Levati E."/>
            <person name="Barry K.W."/>
            <person name="Belfiori B."/>
            <person name="Cichocki N."/>
            <person name="Clum A."/>
            <person name="Dockter R.B."/>
            <person name="Fauchery L."/>
            <person name="Guy J."/>
            <person name="Iotti M."/>
            <person name="Le Tacon F."/>
            <person name="Lindquist E.A."/>
            <person name="Lipzen A."/>
            <person name="Malagnac F."/>
            <person name="Mello A."/>
            <person name="Molinier V."/>
            <person name="Miyauchi S."/>
            <person name="Poulain J."/>
            <person name="Riccioni C."/>
            <person name="Rubini A."/>
            <person name="Sitrit Y."/>
            <person name="Splivallo R."/>
            <person name="Traeger S."/>
            <person name="Wang M."/>
            <person name="Zifcakova L."/>
            <person name="Wipf D."/>
            <person name="Zambonelli A."/>
            <person name="Paolocci F."/>
            <person name="Nowrousian M."/>
            <person name="Ottonello S."/>
            <person name="Baldrian P."/>
            <person name="Spatafora J.W."/>
            <person name="Henrissat B."/>
            <person name="Nagy L.G."/>
            <person name="Aury J.M."/>
            <person name="Wincker P."/>
            <person name="Grigoriev I.V."/>
            <person name="Bonfante P."/>
            <person name="Martin F.M."/>
        </authorList>
    </citation>
    <scope>NUCLEOTIDE SEQUENCE [LARGE SCALE GENOMIC DNA]</scope>
    <source>
        <strain evidence="2 3">RN42</strain>
    </source>
</reference>